<protein>
    <recommendedName>
        <fullName evidence="4">DUF3127 domain-containing protein</fullName>
    </recommendedName>
</protein>
<dbReference type="RefSeq" id="WP_008446791.1">
    <property type="nucleotide sequence ID" value="NZ_JRNU01000023.1"/>
</dbReference>
<evidence type="ECO:0000256" key="1">
    <source>
        <dbReference type="SAM" id="MobiDB-lite"/>
    </source>
</evidence>
<reference evidence="2 3" key="1">
    <citation type="submission" date="2014-07" db="EMBL/GenBank/DDBJ databases">
        <authorList>
            <person name="McCorrison J."/>
            <person name="Sanka R."/>
            <person name="Torralba M."/>
            <person name="Gillis M."/>
            <person name="Haft D.H."/>
            <person name="Methe B."/>
            <person name="Sutton G."/>
            <person name="Nelson K.E."/>
        </authorList>
    </citation>
    <scope>NUCLEOTIDE SEQUENCE [LARGE SCALE GENOMIC DNA]</scope>
    <source>
        <strain evidence="2 3">DNF00058</strain>
    </source>
</reference>
<organism evidence="2 3">
    <name type="scientific">Prevotella amnii DNF00058</name>
    <dbReference type="NCBI Taxonomy" id="1401066"/>
    <lineage>
        <taxon>Bacteria</taxon>
        <taxon>Pseudomonadati</taxon>
        <taxon>Bacteroidota</taxon>
        <taxon>Bacteroidia</taxon>
        <taxon>Bacteroidales</taxon>
        <taxon>Prevotellaceae</taxon>
        <taxon>Prevotella</taxon>
    </lineage>
</organism>
<gene>
    <name evidence="2" type="ORF">HMPREF9302_06100</name>
</gene>
<evidence type="ECO:0000313" key="2">
    <source>
        <dbReference type="EMBL" id="KGF51792.1"/>
    </source>
</evidence>
<dbReference type="Pfam" id="PF11325">
    <property type="entry name" value="DUF3127"/>
    <property type="match status" value="1"/>
</dbReference>
<keyword evidence="3" id="KW-1185">Reference proteome</keyword>
<name>A0A096CA73_9BACT</name>
<comment type="caution">
    <text evidence="2">The sequence shown here is derived from an EMBL/GenBank/DDBJ whole genome shotgun (WGS) entry which is preliminary data.</text>
</comment>
<dbReference type="EMBL" id="JRNU01000023">
    <property type="protein sequence ID" value="KGF51792.1"/>
    <property type="molecule type" value="Genomic_DNA"/>
</dbReference>
<accession>A0A096CA73</accession>
<feature type="compositionally biased region" description="Low complexity" evidence="1">
    <location>
        <begin position="94"/>
        <end position="113"/>
    </location>
</feature>
<dbReference type="InterPro" id="IPR021474">
    <property type="entry name" value="DUF3127"/>
</dbReference>
<evidence type="ECO:0008006" key="4">
    <source>
        <dbReference type="Google" id="ProtNLM"/>
    </source>
</evidence>
<dbReference type="Proteomes" id="UP000029614">
    <property type="component" value="Unassembled WGS sequence"/>
</dbReference>
<sequence length="130" mass="14392">MDLTGKVIAVLPPREGTSARGAWKSQEYVIETHDQYPRKMVFNIFGADKIDQFAIKAGEELTVSFDIDAHEYNGRWFNNIRAWNIQRIDAAAAQAASPVPAAQPKAETPQQATPFPPATESTESTDDLPF</sequence>
<evidence type="ECO:0000313" key="3">
    <source>
        <dbReference type="Proteomes" id="UP000029614"/>
    </source>
</evidence>
<feature type="region of interest" description="Disordered" evidence="1">
    <location>
        <begin position="94"/>
        <end position="130"/>
    </location>
</feature>
<dbReference type="OrthoDB" id="598142at2"/>
<dbReference type="AlphaFoldDB" id="A0A096CA73"/>
<proteinExistence type="predicted"/>